<dbReference type="RefSeq" id="WP_394847000.1">
    <property type="nucleotide sequence ID" value="NZ_CP089982.1"/>
</dbReference>
<dbReference type="PANTHER" id="PTHR42951">
    <property type="entry name" value="METALLO-BETA-LACTAMASE DOMAIN-CONTAINING"/>
    <property type="match status" value="1"/>
</dbReference>
<protein>
    <submittedName>
        <fullName evidence="3">MBL fold metallo-hydrolase</fullName>
    </submittedName>
</protein>
<dbReference type="EMBL" id="CP089982">
    <property type="protein sequence ID" value="WXA96384.1"/>
    <property type="molecule type" value="Genomic_DNA"/>
</dbReference>
<organism evidence="3 4">
    <name type="scientific">Pendulispora brunnea</name>
    <dbReference type="NCBI Taxonomy" id="2905690"/>
    <lineage>
        <taxon>Bacteria</taxon>
        <taxon>Pseudomonadati</taxon>
        <taxon>Myxococcota</taxon>
        <taxon>Myxococcia</taxon>
        <taxon>Myxococcales</taxon>
        <taxon>Sorangiineae</taxon>
        <taxon>Pendulisporaceae</taxon>
        <taxon>Pendulispora</taxon>
    </lineage>
</organism>
<name>A0ABZ2KHJ4_9BACT</name>
<reference evidence="3 4" key="1">
    <citation type="submission" date="2021-12" db="EMBL/GenBank/DDBJ databases">
        <title>Discovery of the Pendulisporaceae a myxobacterial family with distinct sporulation behavior and unique specialized metabolism.</title>
        <authorList>
            <person name="Garcia R."/>
            <person name="Popoff A."/>
            <person name="Bader C.D."/>
            <person name="Loehr J."/>
            <person name="Walesch S."/>
            <person name="Walt C."/>
            <person name="Boldt J."/>
            <person name="Bunk B."/>
            <person name="Haeckl F.J.F.P.J."/>
            <person name="Gunesch A.P."/>
            <person name="Birkelbach J."/>
            <person name="Nuebel U."/>
            <person name="Pietschmann T."/>
            <person name="Bach T."/>
            <person name="Mueller R."/>
        </authorList>
    </citation>
    <scope>NUCLEOTIDE SEQUENCE [LARGE SCALE GENOMIC DNA]</scope>
    <source>
        <strain evidence="3 4">MSr12523</strain>
    </source>
</reference>
<feature type="signal peptide" evidence="1">
    <location>
        <begin position="1"/>
        <end position="21"/>
    </location>
</feature>
<dbReference type="PANTHER" id="PTHR42951:SF20">
    <property type="entry name" value="BETA LACTAMASE"/>
    <property type="match status" value="1"/>
</dbReference>
<evidence type="ECO:0000313" key="3">
    <source>
        <dbReference type="EMBL" id="WXA96384.1"/>
    </source>
</evidence>
<gene>
    <name evidence="3" type="ORF">LZC95_05975</name>
</gene>
<dbReference type="PROSITE" id="PS51257">
    <property type="entry name" value="PROKAR_LIPOPROTEIN"/>
    <property type="match status" value="1"/>
</dbReference>
<accession>A0ABZ2KHJ4</accession>
<proteinExistence type="predicted"/>
<feature type="chain" id="PRO_5047353544" evidence="1">
    <location>
        <begin position="22"/>
        <end position="332"/>
    </location>
</feature>
<dbReference type="InterPro" id="IPR001279">
    <property type="entry name" value="Metallo-B-lactamas"/>
</dbReference>
<evidence type="ECO:0000259" key="2">
    <source>
        <dbReference type="SMART" id="SM00849"/>
    </source>
</evidence>
<dbReference type="Gene3D" id="3.60.15.10">
    <property type="entry name" value="Ribonuclease Z/Hydroxyacylglutathione hydrolase-like"/>
    <property type="match status" value="1"/>
</dbReference>
<dbReference type="InterPro" id="IPR050855">
    <property type="entry name" value="NDM-1-like"/>
</dbReference>
<dbReference type="InterPro" id="IPR036866">
    <property type="entry name" value="RibonucZ/Hydroxyglut_hydro"/>
</dbReference>
<feature type="domain" description="Metallo-beta-lactamase" evidence="2">
    <location>
        <begin position="54"/>
        <end position="250"/>
    </location>
</feature>
<sequence>MGSRFRVIAASAMFAVSTMVAGVGSSGCGASEAAHSRPASSQLGVFTSDAAGFETHSFWYDTGREVVVFDAQFTEALARKVIAEIHAATASPIRYVVVTHPNPDKFNGASAFRAEGARIVASKATAAAIPDVHAYKKHYFVEVAKMFTAETYPAQATIDETFEGDFSLPLTGEGRVELHELKHAGVSSTQTVAYVPGIGALVVGDLVHVGAHAWLEGGIVHGAPQPRVDDWKLALDELLAYPGATVYGGRGASAKVEDAVAAQKRYLDGMHRLVADYVKSLGPRKSELLGDGGAPHYQALTQKAEKAFPELSLSYLIAYGVYGLAGQIASGS</sequence>
<evidence type="ECO:0000256" key="1">
    <source>
        <dbReference type="SAM" id="SignalP"/>
    </source>
</evidence>
<dbReference type="Proteomes" id="UP001379533">
    <property type="component" value="Chromosome"/>
</dbReference>
<dbReference type="Pfam" id="PF00753">
    <property type="entry name" value="Lactamase_B"/>
    <property type="match status" value="1"/>
</dbReference>
<dbReference type="SUPFAM" id="SSF56281">
    <property type="entry name" value="Metallo-hydrolase/oxidoreductase"/>
    <property type="match status" value="1"/>
</dbReference>
<evidence type="ECO:0000313" key="4">
    <source>
        <dbReference type="Proteomes" id="UP001379533"/>
    </source>
</evidence>
<keyword evidence="4" id="KW-1185">Reference proteome</keyword>
<keyword evidence="1" id="KW-0732">Signal</keyword>
<dbReference type="SMART" id="SM00849">
    <property type="entry name" value="Lactamase_B"/>
    <property type="match status" value="1"/>
</dbReference>